<keyword evidence="1" id="KW-0812">Transmembrane</keyword>
<proteinExistence type="predicted"/>
<keyword evidence="1" id="KW-1133">Transmembrane helix</keyword>
<sequence>MALVLARFLFGFVLSLACVSLLIAATWISTRVVALAIRHFPTQRAQDLASGVAVLVVVVLTLAGMYASGHLLYRTLGDVLAQSLPHWLAGGDHLSAAAVLGALAGLGGLAYVPALWRRWRDRDTTAAAPKPKSADKPAKAAYTITEKAAAKPAPAKSRAKAAAPAKGPRVPQLGWLALFLLAIGGVLLAFAFIIAPPNPEAAGTALAQAGRARPVYMAAAGLLGAGVLFLLAWLGWRRPAPEAARGGKSARSAK</sequence>
<name>A0A157P7I6_9BORD</name>
<feature type="transmembrane region" description="Helical" evidence="1">
    <location>
        <begin position="93"/>
        <end position="112"/>
    </location>
</feature>
<dbReference type="AlphaFoldDB" id="A0A157P7I6"/>
<feature type="transmembrane region" description="Helical" evidence="1">
    <location>
        <begin position="173"/>
        <end position="195"/>
    </location>
</feature>
<organism evidence="2 3">
    <name type="scientific">Bordetella ansorpii</name>
    <dbReference type="NCBI Taxonomy" id="288768"/>
    <lineage>
        <taxon>Bacteria</taxon>
        <taxon>Pseudomonadati</taxon>
        <taxon>Pseudomonadota</taxon>
        <taxon>Betaproteobacteria</taxon>
        <taxon>Burkholderiales</taxon>
        <taxon>Alcaligenaceae</taxon>
        <taxon>Bordetella</taxon>
    </lineage>
</organism>
<dbReference type="PROSITE" id="PS51257">
    <property type="entry name" value="PROKAR_LIPOPROTEIN"/>
    <property type="match status" value="1"/>
</dbReference>
<feature type="transmembrane region" description="Helical" evidence="1">
    <location>
        <begin position="48"/>
        <end position="73"/>
    </location>
</feature>
<evidence type="ECO:0000313" key="3">
    <source>
        <dbReference type="Proteomes" id="UP000077037"/>
    </source>
</evidence>
<reference evidence="2 3" key="1">
    <citation type="submission" date="2016-03" db="EMBL/GenBank/DDBJ databases">
        <authorList>
            <consortium name="Pathogen Informatics"/>
        </authorList>
    </citation>
    <scope>NUCLEOTIDE SEQUENCE [LARGE SCALE GENOMIC DNA]</scope>
    <source>
        <strain evidence="2 3">NCTC13364</strain>
    </source>
</reference>
<dbReference type="OrthoDB" id="8642030at2"/>
<feature type="transmembrane region" description="Helical" evidence="1">
    <location>
        <begin position="215"/>
        <end position="236"/>
    </location>
</feature>
<protein>
    <submittedName>
        <fullName evidence="2">Membrane protein</fullName>
    </submittedName>
</protein>
<dbReference type="Proteomes" id="UP000077037">
    <property type="component" value="Unassembled WGS sequence"/>
</dbReference>
<gene>
    <name evidence="2" type="ORF">SAMEA1982600_02346</name>
</gene>
<evidence type="ECO:0000256" key="1">
    <source>
        <dbReference type="SAM" id="Phobius"/>
    </source>
</evidence>
<evidence type="ECO:0000313" key="2">
    <source>
        <dbReference type="EMBL" id="SAI29632.1"/>
    </source>
</evidence>
<accession>A0A157P7I6</accession>
<dbReference type="RefSeq" id="WP_066412101.1">
    <property type="nucleotide sequence ID" value="NZ_FKBS01000014.1"/>
</dbReference>
<keyword evidence="1" id="KW-0472">Membrane</keyword>
<dbReference type="EMBL" id="FKBS01000014">
    <property type="protein sequence ID" value="SAI29632.1"/>
    <property type="molecule type" value="Genomic_DNA"/>
</dbReference>
<feature type="transmembrane region" description="Helical" evidence="1">
    <location>
        <begin position="6"/>
        <end position="28"/>
    </location>
</feature>